<sequence>MPPKKKPNERKKRELERQKKQIKRNNKPDIKCCSVSSFANINPVNHNSTDSRVPEEIITAESTSVDCAETSFQLDDGIGVQVHNEPPPASVQEQYSAVLTAVQEELAKLKPDEKISLDELLQRASMLEDDDADVFMTGILEYYAARPSKLSEMTLAEFASKYKKSSNKTLDKSDEKKIQLQGGFGVMSQREFGAFATQSFMKGEFLLEYVEYRLTPQEAEPRIEKGRHNYMFYFTWNGNMSAVGGFGGGPPPVSLACFCAALKLFLAHCCKLPHLNFTWSTVRR</sequence>
<proteinExistence type="predicted"/>
<protein>
    <submittedName>
        <fullName evidence="2">Uncharacterized protein</fullName>
    </submittedName>
</protein>
<reference evidence="2" key="1">
    <citation type="submission" date="2022-08" db="UniProtKB">
        <authorList>
            <consortium name="EnsemblMetazoa"/>
        </authorList>
    </citation>
    <scope>IDENTIFICATION</scope>
    <source>
        <strain evidence="2">05x7-T-G4-1.051#20</strain>
    </source>
</reference>
<evidence type="ECO:0000256" key="1">
    <source>
        <dbReference type="SAM" id="MobiDB-lite"/>
    </source>
</evidence>
<organism evidence="2 3">
    <name type="scientific">Magallana gigas</name>
    <name type="common">Pacific oyster</name>
    <name type="synonym">Crassostrea gigas</name>
    <dbReference type="NCBI Taxonomy" id="29159"/>
    <lineage>
        <taxon>Eukaryota</taxon>
        <taxon>Metazoa</taxon>
        <taxon>Spiralia</taxon>
        <taxon>Lophotrochozoa</taxon>
        <taxon>Mollusca</taxon>
        <taxon>Bivalvia</taxon>
        <taxon>Autobranchia</taxon>
        <taxon>Pteriomorphia</taxon>
        <taxon>Ostreida</taxon>
        <taxon>Ostreoidea</taxon>
        <taxon>Ostreidae</taxon>
        <taxon>Magallana</taxon>
    </lineage>
</organism>
<dbReference type="AlphaFoldDB" id="A0A8W8MIG7"/>
<dbReference type="SUPFAM" id="SSF82199">
    <property type="entry name" value="SET domain"/>
    <property type="match status" value="1"/>
</dbReference>
<accession>A0A8W8MIG7</accession>
<feature type="compositionally biased region" description="Basic residues" evidence="1">
    <location>
        <begin position="1"/>
        <end position="10"/>
    </location>
</feature>
<dbReference type="Gene3D" id="2.170.270.10">
    <property type="entry name" value="SET domain"/>
    <property type="match status" value="1"/>
</dbReference>
<evidence type="ECO:0000313" key="2">
    <source>
        <dbReference type="EnsemblMetazoa" id="G33007.1:cds"/>
    </source>
</evidence>
<feature type="region of interest" description="Disordered" evidence="1">
    <location>
        <begin position="1"/>
        <end position="28"/>
    </location>
</feature>
<dbReference type="InterPro" id="IPR046341">
    <property type="entry name" value="SET_dom_sf"/>
</dbReference>
<dbReference type="Proteomes" id="UP000005408">
    <property type="component" value="Unassembled WGS sequence"/>
</dbReference>
<name>A0A8W8MIG7_MAGGI</name>
<keyword evidence="3" id="KW-1185">Reference proteome</keyword>
<evidence type="ECO:0000313" key="3">
    <source>
        <dbReference type="Proteomes" id="UP000005408"/>
    </source>
</evidence>
<dbReference type="EnsemblMetazoa" id="G33007.1">
    <property type="protein sequence ID" value="G33007.1:cds"/>
    <property type="gene ID" value="G33007"/>
</dbReference>